<evidence type="ECO:0000256" key="4">
    <source>
        <dbReference type="PROSITE-ProRule" id="PRU00510"/>
    </source>
</evidence>
<reference evidence="6" key="2">
    <citation type="submission" date="2020-11" db="EMBL/GenBank/DDBJ databases">
        <authorList>
            <consortium name="NCBI Pathogen Detection Project"/>
        </authorList>
    </citation>
    <scope>NUCLEOTIDE SEQUENCE</scope>
    <source>
        <strain evidence="6">R404</strain>
    </source>
</reference>
<evidence type="ECO:0000256" key="3">
    <source>
        <dbReference type="ARBA" id="ARBA00022833"/>
    </source>
</evidence>
<protein>
    <submittedName>
        <fullName evidence="6">TraR/DksA family transcriptional regulator</fullName>
    </submittedName>
</protein>
<dbReference type="NCBIfam" id="TIGR02419">
    <property type="entry name" value="C4_traR_proteo"/>
    <property type="match status" value="1"/>
</dbReference>
<keyword evidence="2" id="KW-0863">Zinc-finger</keyword>
<evidence type="ECO:0000313" key="6">
    <source>
        <dbReference type="EMBL" id="HAT1684679.1"/>
    </source>
</evidence>
<accession>A0AAN5RGM1</accession>
<dbReference type="Gene3D" id="1.20.120.910">
    <property type="entry name" value="DksA, coiled-coil domain"/>
    <property type="match status" value="1"/>
</dbReference>
<evidence type="ECO:0000256" key="2">
    <source>
        <dbReference type="ARBA" id="ARBA00022771"/>
    </source>
</evidence>
<dbReference type="PANTHER" id="PTHR38777:SF1">
    <property type="entry name" value="DNAK SUPPRESSOR PROTEIN"/>
    <property type="match status" value="1"/>
</dbReference>
<evidence type="ECO:0000313" key="7">
    <source>
        <dbReference type="Proteomes" id="UP000856143"/>
    </source>
</evidence>
<evidence type="ECO:0000259" key="5">
    <source>
        <dbReference type="Pfam" id="PF01258"/>
    </source>
</evidence>
<reference evidence="6" key="1">
    <citation type="journal article" date="2018" name="Genome Biol.">
        <title>SKESA: strategic k-mer extension for scrupulous assemblies.</title>
        <authorList>
            <person name="Souvorov A."/>
            <person name="Agarwala R."/>
            <person name="Lipman D.J."/>
        </authorList>
    </citation>
    <scope>NUCLEOTIDE SEQUENCE</scope>
    <source>
        <strain evidence="6">R404</strain>
    </source>
</reference>
<dbReference type="InterPro" id="IPR020458">
    <property type="entry name" value="Znf_DskA_TraR_CS"/>
</dbReference>
<dbReference type="InterPro" id="IPR000962">
    <property type="entry name" value="Znf_DskA_TraR"/>
</dbReference>
<dbReference type="GO" id="GO:0008270">
    <property type="term" value="F:zinc ion binding"/>
    <property type="evidence" value="ECO:0007669"/>
    <property type="project" value="UniProtKB-KW"/>
</dbReference>
<dbReference type="EMBL" id="DACSEO010000112">
    <property type="protein sequence ID" value="HAT1684679.1"/>
    <property type="molecule type" value="Genomic_DNA"/>
</dbReference>
<evidence type="ECO:0000256" key="1">
    <source>
        <dbReference type="ARBA" id="ARBA00022723"/>
    </source>
</evidence>
<dbReference type="PANTHER" id="PTHR38777">
    <property type="entry name" value="FELS-2 PROPHAGE PROTEIN"/>
    <property type="match status" value="1"/>
</dbReference>
<proteinExistence type="predicted"/>
<sequence>MPDELDRDQEIYDRNLELLIEKNRFRKVSSASLYYCSLCGEPIPERRRRILPGIQTCTDCQEEIERRLKNR</sequence>
<dbReference type="PROSITE" id="PS51128">
    <property type="entry name" value="ZF_DKSA_2"/>
    <property type="match status" value="1"/>
</dbReference>
<dbReference type="Proteomes" id="UP000856143">
    <property type="component" value="Unassembled WGS sequence"/>
</dbReference>
<dbReference type="AlphaFoldDB" id="A0AAN5RGM1"/>
<feature type="zinc finger region" description="dksA C4-type" evidence="4">
    <location>
        <begin position="36"/>
        <end position="60"/>
    </location>
</feature>
<gene>
    <name evidence="6" type="ORF">I8Y21_005481</name>
</gene>
<dbReference type="Pfam" id="PF01258">
    <property type="entry name" value="zf-dskA_traR"/>
    <property type="match status" value="1"/>
</dbReference>
<dbReference type="PROSITE" id="PS01102">
    <property type="entry name" value="ZF_DKSA_1"/>
    <property type="match status" value="1"/>
</dbReference>
<dbReference type="SUPFAM" id="SSF57716">
    <property type="entry name" value="Glucocorticoid receptor-like (DNA-binding domain)"/>
    <property type="match status" value="1"/>
</dbReference>
<name>A0AAN5RGM1_KLEOX</name>
<keyword evidence="1" id="KW-0479">Metal-binding</keyword>
<dbReference type="GO" id="GO:1900378">
    <property type="term" value="P:positive regulation of secondary metabolite biosynthetic process"/>
    <property type="evidence" value="ECO:0007669"/>
    <property type="project" value="TreeGrafter"/>
</dbReference>
<dbReference type="InterPro" id="IPR012783">
    <property type="entry name" value="Znf_C4_TraR"/>
</dbReference>
<keyword evidence="3" id="KW-0862">Zinc</keyword>
<organism evidence="6 7">
    <name type="scientific">Klebsiella oxytoca</name>
    <dbReference type="NCBI Taxonomy" id="571"/>
    <lineage>
        <taxon>Bacteria</taxon>
        <taxon>Pseudomonadati</taxon>
        <taxon>Pseudomonadota</taxon>
        <taxon>Gammaproteobacteria</taxon>
        <taxon>Enterobacterales</taxon>
        <taxon>Enterobacteriaceae</taxon>
        <taxon>Klebsiella/Raoultella group</taxon>
        <taxon>Klebsiella</taxon>
    </lineage>
</organism>
<feature type="domain" description="Zinc finger DksA/TraR C4-type" evidence="5">
    <location>
        <begin position="35"/>
        <end position="66"/>
    </location>
</feature>
<comment type="caution">
    <text evidence="6">The sequence shown here is derived from an EMBL/GenBank/DDBJ whole genome shotgun (WGS) entry which is preliminary data.</text>
</comment>